<reference evidence="1 2" key="1">
    <citation type="journal article" date="2019" name="Sci. Rep.">
        <title>Orb-weaving spider Araneus ventricosus genome elucidates the spidroin gene catalogue.</title>
        <authorList>
            <person name="Kono N."/>
            <person name="Nakamura H."/>
            <person name="Ohtoshi R."/>
            <person name="Moran D.A.P."/>
            <person name="Shinohara A."/>
            <person name="Yoshida Y."/>
            <person name="Fujiwara M."/>
            <person name="Mori M."/>
            <person name="Tomita M."/>
            <person name="Arakawa K."/>
        </authorList>
    </citation>
    <scope>NUCLEOTIDE SEQUENCE [LARGE SCALE GENOMIC DNA]</scope>
</reference>
<evidence type="ECO:0000313" key="1">
    <source>
        <dbReference type="EMBL" id="GBM05539.1"/>
    </source>
</evidence>
<evidence type="ECO:0000313" key="2">
    <source>
        <dbReference type="Proteomes" id="UP000499080"/>
    </source>
</evidence>
<dbReference type="Proteomes" id="UP000499080">
    <property type="component" value="Unassembled WGS sequence"/>
</dbReference>
<proteinExistence type="predicted"/>
<keyword evidence="2" id="KW-1185">Reference proteome</keyword>
<dbReference type="EMBL" id="BGPR01000215">
    <property type="protein sequence ID" value="GBM05539.1"/>
    <property type="molecule type" value="Genomic_DNA"/>
</dbReference>
<name>A0A4Y2CMZ0_ARAVE</name>
<dbReference type="OrthoDB" id="6780957at2759"/>
<organism evidence="1 2">
    <name type="scientific">Araneus ventricosus</name>
    <name type="common">Orbweaver spider</name>
    <name type="synonym">Epeira ventricosa</name>
    <dbReference type="NCBI Taxonomy" id="182803"/>
    <lineage>
        <taxon>Eukaryota</taxon>
        <taxon>Metazoa</taxon>
        <taxon>Ecdysozoa</taxon>
        <taxon>Arthropoda</taxon>
        <taxon>Chelicerata</taxon>
        <taxon>Arachnida</taxon>
        <taxon>Araneae</taxon>
        <taxon>Araneomorphae</taxon>
        <taxon>Entelegynae</taxon>
        <taxon>Araneoidea</taxon>
        <taxon>Araneidae</taxon>
        <taxon>Araneus</taxon>
    </lineage>
</organism>
<dbReference type="AlphaFoldDB" id="A0A4Y2CMZ0"/>
<sequence>MCRLVGKDGLHGHVDFSVCPSRIQIKNSARKEILQACQESWFNGSKAIWTYSLLGKEYYKRVNGVLFLNQVFTGQGVFPRHILAFLARIPNARVEKPKVLFFMCSLRVRSGFI</sequence>
<comment type="caution">
    <text evidence="1">The sequence shown here is derived from an EMBL/GenBank/DDBJ whole genome shotgun (WGS) entry which is preliminary data.</text>
</comment>
<accession>A0A4Y2CMZ0</accession>
<gene>
    <name evidence="1" type="ORF">AVEN_94812_1</name>
</gene>
<protein>
    <submittedName>
        <fullName evidence="1">Uncharacterized protein</fullName>
    </submittedName>
</protein>